<keyword evidence="1" id="KW-0645">Protease</keyword>
<dbReference type="EMBL" id="CP053452">
    <property type="protein sequence ID" value="QJX00335.1"/>
    <property type="molecule type" value="Genomic_DNA"/>
</dbReference>
<dbReference type="Pfam" id="PF00413">
    <property type="entry name" value="Peptidase_M10"/>
    <property type="match status" value="1"/>
</dbReference>
<keyword evidence="8" id="KW-1185">Reference proteome</keyword>
<dbReference type="InterPro" id="IPR001818">
    <property type="entry name" value="Pept_M10_metallopeptidase"/>
</dbReference>
<dbReference type="AlphaFoldDB" id="A0A6M5Z3N7"/>
<proteinExistence type="predicted"/>
<dbReference type="SUPFAM" id="SSF69318">
    <property type="entry name" value="Integrin alpha N-terminal domain"/>
    <property type="match status" value="1"/>
</dbReference>
<protein>
    <recommendedName>
        <fullName evidence="6">Peptidase M10 metallopeptidase domain-containing protein</fullName>
    </recommendedName>
</protein>
<sequence>MLNWLTRARRTAVSKAQRPELRFETLEARELPAITIQIDYSYDTSGFFTNNPAAQAVMQQAATQLGNSLSANLSAITPSGGNTWSATFNNPSTGNSVSVANLNVAANTLVVYVGAGTLTGGKIGFGTSGGMSAAGTSDWVNTTQTRGSSGFSTWGGDIEFDKNQNWYFGQTTSGLGSTQYDFYSVALHELGRVLGIGTSNQWFSLSSGGSFHGTSAEAVYGGPVPETSTYSGWASGVTVNGAQASMDPAIAPGQRVNWTALDAAALTDLGWNSGTSSSPASTSSAASTASTPALPPPTVALSGSTNGTVTLFSVVNGALYQNGQAFTPFPGYTGEIRMTAGDFTGDGVTDYAFTTGAGTTSVIEVIDGRTGGYLVPPTALFGNYSGGLYLAAGDIDHNGRDQLVVAGENAPPIVLIYQVANGGLQLQTSFMAFDAPWFSGGIRVAAGDLNGDGYADVVVSTASQVGAIATYSGAALAHGVASELFPVFFPAPGSAVGLNVAVGNLENNGYDDLIVSFETGGPGVVAIWSGKVLSQNPNTPASQLPLAALFVAAPGNSGARVATADVYGSGVDQLIVGSGDPSNSLVRLFTFAQAQAGGAGSAYSYPLGATTVNGVYIA</sequence>
<name>A0A6M5Z3N7_9BACT</name>
<keyword evidence="5" id="KW-0862">Zinc</keyword>
<keyword evidence="3" id="KW-0732">Signal</keyword>
<evidence type="ECO:0000256" key="5">
    <source>
        <dbReference type="ARBA" id="ARBA00022833"/>
    </source>
</evidence>
<evidence type="ECO:0000313" key="7">
    <source>
        <dbReference type="EMBL" id="QJX00335.1"/>
    </source>
</evidence>
<dbReference type="Gene3D" id="3.40.390.10">
    <property type="entry name" value="Collagenase (Catalytic Domain)"/>
    <property type="match status" value="1"/>
</dbReference>
<evidence type="ECO:0000313" key="8">
    <source>
        <dbReference type="Proteomes" id="UP000503447"/>
    </source>
</evidence>
<dbReference type="KEGG" id="ftj:FTUN_7961"/>
<reference evidence="8" key="1">
    <citation type="submission" date="2020-05" db="EMBL/GenBank/DDBJ databases">
        <title>Frigoriglobus tundricola gen. nov., sp. nov., a psychrotolerant cellulolytic planctomycete of the family Gemmataceae with two divergent copies of 16S rRNA gene.</title>
        <authorList>
            <person name="Kulichevskaya I.S."/>
            <person name="Ivanova A.A."/>
            <person name="Naumoff D.G."/>
            <person name="Beletsky A.V."/>
            <person name="Rijpstra W.I.C."/>
            <person name="Sinninghe Damste J.S."/>
            <person name="Mardanov A.V."/>
            <person name="Ravin N.V."/>
            <person name="Dedysh S.N."/>
        </authorList>
    </citation>
    <scope>NUCLEOTIDE SEQUENCE [LARGE SCALE GENOMIC DNA]</scope>
    <source>
        <strain evidence="8">PL17</strain>
    </source>
</reference>
<keyword evidence="4" id="KW-0378">Hydrolase</keyword>
<dbReference type="GO" id="GO:0006508">
    <property type="term" value="P:proteolysis"/>
    <property type="evidence" value="ECO:0007669"/>
    <property type="project" value="UniProtKB-KW"/>
</dbReference>
<evidence type="ECO:0000259" key="6">
    <source>
        <dbReference type="Pfam" id="PF00413"/>
    </source>
</evidence>
<keyword evidence="2" id="KW-0479">Metal-binding</keyword>
<accession>A0A6M5Z3N7</accession>
<feature type="domain" description="Peptidase M10 metallopeptidase" evidence="6">
    <location>
        <begin position="153"/>
        <end position="201"/>
    </location>
</feature>
<dbReference type="GO" id="GO:0031012">
    <property type="term" value="C:extracellular matrix"/>
    <property type="evidence" value="ECO:0007669"/>
    <property type="project" value="InterPro"/>
</dbReference>
<dbReference type="SUPFAM" id="SSF55486">
    <property type="entry name" value="Metalloproteases ('zincins'), catalytic domain"/>
    <property type="match status" value="1"/>
</dbReference>
<gene>
    <name evidence="7" type="ORF">FTUN_7961</name>
</gene>
<dbReference type="Pfam" id="PF13517">
    <property type="entry name" value="FG-GAP_3"/>
    <property type="match status" value="1"/>
</dbReference>
<evidence type="ECO:0000256" key="4">
    <source>
        <dbReference type="ARBA" id="ARBA00022801"/>
    </source>
</evidence>
<dbReference type="InterPro" id="IPR024079">
    <property type="entry name" value="MetalloPept_cat_dom_sf"/>
</dbReference>
<evidence type="ECO:0000256" key="2">
    <source>
        <dbReference type="ARBA" id="ARBA00022723"/>
    </source>
</evidence>
<evidence type="ECO:0000256" key="3">
    <source>
        <dbReference type="ARBA" id="ARBA00022729"/>
    </source>
</evidence>
<dbReference type="InterPro" id="IPR013517">
    <property type="entry name" value="FG-GAP"/>
</dbReference>
<evidence type="ECO:0000256" key="1">
    <source>
        <dbReference type="ARBA" id="ARBA00022670"/>
    </source>
</evidence>
<dbReference type="Proteomes" id="UP000503447">
    <property type="component" value="Chromosome"/>
</dbReference>
<dbReference type="Gene3D" id="2.130.10.130">
    <property type="entry name" value="Integrin alpha, N-terminal"/>
    <property type="match status" value="2"/>
</dbReference>
<dbReference type="InterPro" id="IPR028994">
    <property type="entry name" value="Integrin_alpha_N"/>
</dbReference>
<dbReference type="RefSeq" id="WP_171475106.1">
    <property type="nucleotide sequence ID" value="NZ_CP053452.2"/>
</dbReference>
<dbReference type="GO" id="GO:0004222">
    <property type="term" value="F:metalloendopeptidase activity"/>
    <property type="evidence" value="ECO:0007669"/>
    <property type="project" value="InterPro"/>
</dbReference>
<organism evidence="7 8">
    <name type="scientific">Frigoriglobus tundricola</name>
    <dbReference type="NCBI Taxonomy" id="2774151"/>
    <lineage>
        <taxon>Bacteria</taxon>
        <taxon>Pseudomonadati</taxon>
        <taxon>Planctomycetota</taxon>
        <taxon>Planctomycetia</taxon>
        <taxon>Gemmatales</taxon>
        <taxon>Gemmataceae</taxon>
        <taxon>Frigoriglobus</taxon>
    </lineage>
</organism>
<dbReference type="GO" id="GO:0008270">
    <property type="term" value="F:zinc ion binding"/>
    <property type="evidence" value="ECO:0007669"/>
    <property type="project" value="InterPro"/>
</dbReference>